<proteinExistence type="predicted"/>
<dbReference type="Pfam" id="PF05066">
    <property type="entry name" value="HARE-HTH"/>
    <property type="match status" value="1"/>
</dbReference>
<dbReference type="STRING" id="1798473.A3G50_02305"/>
<dbReference type="GO" id="GO:0003700">
    <property type="term" value="F:DNA-binding transcription factor activity"/>
    <property type="evidence" value="ECO:0007669"/>
    <property type="project" value="InterPro"/>
</dbReference>
<feature type="domain" description="HTH HARE-type" evidence="2">
    <location>
        <begin position="226"/>
        <end position="290"/>
    </location>
</feature>
<dbReference type="Gene3D" id="1.10.10.1250">
    <property type="entry name" value="RNA polymerase, subunit delta, N-terminal domain"/>
    <property type="match status" value="1"/>
</dbReference>
<gene>
    <name evidence="3" type="ORF">A3G50_02305</name>
</gene>
<evidence type="ECO:0000259" key="2">
    <source>
        <dbReference type="PROSITE" id="PS51913"/>
    </source>
</evidence>
<dbReference type="GO" id="GO:0006352">
    <property type="term" value="P:DNA-templated transcription initiation"/>
    <property type="evidence" value="ECO:0007669"/>
    <property type="project" value="InterPro"/>
</dbReference>
<dbReference type="InterPro" id="IPR000943">
    <property type="entry name" value="RNA_pol_sigma70"/>
</dbReference>
<dbReference type="Gene3D" id="1.10.10.10">
    <property type="entry name" value="Winged helix-like DNA-binding domain superfamily/Winged helix DNA-binding domain"/>
    <property type="match status" value="1"/>
</dbReference>
<keyword evidence="1" id="KW-0804">Transcription</keyword>
<dbReference type="Proteomes" id="UP000176633">
    <property type="component" value="Unassembled WGS sequence"/>
</dbReference>
<organism evidence="3 4">
    <name type="scientific">Candidatus Jorgensenbacteria bacterium RIFCSPLOWO2_12_FULL_42_11</name>
    <dbReference type="NCBI Taxonomy" id="1798473"/>
    <lineage>
        <taxon>Bacteria</taxon>
        <taxon>Candidatus Joergenseniibacteriota</taxon>
    </lineage>
</organism>
<reference evidence="3 4" key="1">
    <citation type="journal article" date="2016" name="Nat. Commun.">
        <title>Thousands of microbial genomes shed light on interconnected biogeochemical processes in an aquifer system.</title>
        <authorList>
            <person name="Anantharaman K."/>
            <person name="Brown C.T."/>
            <person name="Hug L.A."/>
            <person name="Sharon I."/>
            <person name="Castelle C.J."/>
            <person name="Probst A.J."/>
            <person name="Thomas B.C."/>
            <person name="Singh A."/>
            <person name="Wilkins M.J."/>
            <person name="Karaoz U."/>
            <person name="Brodie E.L."/>
            <person name="Williams K.H."/>
            <person name="Hubbard S.S."/>
            <person name="Banfield J.F."/>
        </authorList>
    </citation>
    <scope>NUCLEOTIDE SEQUENCE [LARGE SCALE GENOMIC DNA]</scope>
</reference>
<dbReference type="SUPFAM" id="SSF88659">
    <property type="entry name" value="Sigma3 and sigma4 domains of RNA polymerase sigma factors"/>
    <property type="match status" value="1"/>
</dbReference>
<dbReference type="EMBL" id="MFKM01000028">
    <property type="protein sequence ID" value="OGG43011.1"/>
    <property type="molecule type" value="Genomic_DNA"/>
</dbReference>
<dbReference type="PANTHER" id="PTHR30603:SF47">
    <property type="entry name" value="RNA POLYMERASE SIGMA FACTOR SIGD, CHLOROPLASTIC"/>
    <property type="match status" value="1"/>
</dbReference>
<dbReference type="PROSITE" id="PS51913">
    <property type="entry name" value="HTH_HARE"/>
    <property type="match status" value="1"/>
</dbReference>
<protein>
    <recommendedName>
        <fullName evidence="2">HTH HARE-type domain-containing protein</fullName>
    </recommendedName>
</protein>
<dbReference type="InterPro" id="IPR050239">
    <property type="entry name" value="Sigma-70_RNA_pol_init_factors"/>
</dbReference>
<dbReference type="InterPro" id="IPR007759">
    <property type="entry name" value="Asxl_HARE-HTH"/>
</dbReference>
<dbReference type="AlphaFoldDB" id="A0A1F6C1G9"/>
<comment type="caution">
    <text evidence="3">The sequence shown here is derived from an EMBL/GenBank/DDBJ whole genome shotgun (WGS) entry which is preliminary data.</text>
</comment>
<dbReference type="InterPro" id="IPR038087">
    <property type="entry name" value="RNAP_delta_N_dom_sf"/>
</dbReference>
<dbReference type="PRINTS" id="PR00046">
    <property type="entry name" value="SIGMA70FCT"/>
</dbReference>
<dbReference type="CDD" id="cd06171">
    <property type="entry name" value="Sigma70_r4"/>
    <property type="match status" value="1"/>
</dbReference>
<name>A0A1F6C1G9_9BACT</name>
<sequence>MLTFDFENVRVFLRMIKELDNFINSHLSNLEKRQREILTERFGFKDGEKKTLQAIGDIFGITRERVRQIENQGMEKLKIQPVREQIGKLIEPLKQHLASAGGLKRDDLFIQDAKGLTVAENWPKFFDNKLRFIFLINNEPKFSEASDNLYDFWYLDEKTKTEALKRIKEFFGFCQKSGPEKIIDRKIHLARFQDLMDINYLSLSKNFNINVFGDFGLSSWPEINPRVVSDKAYLVLKKNNRPLHFRDISQKINDLKFDHKEAHPQTVHNELIRDNRFVLVGRGIYGLREQGYEPGTAREVLVRILKKHGPLDAQKIIQLVQKERFLRENTIFLNLQNKRCFEKLPDNRYTLIREA</sequence>
<evidence type="ECO:0000256" key="1">
    <source>
        <dbReference type="ARBA" id="ARBA00023163"/>
    </source>
</evidence>
<evidence type="ECO:0000313" key="4">
    <source>
        <dbReference type="Proteomes" id="UP000176633"/>
    </source>
</evidence>
<evidence type="ECO:0000313" key="3">
    <source>
        <dbReference type="EMBL" id="OGG43011.1"/>
    </source>
</evidence>
<dbReference type="PANTHER" id="PTHR30603">
    <property type="entry name" value="RNA POLYMERASE SIGMA FACTOR RPO"/>
    <property type="match status" value="1"/>
</dbReference>
<dbReference type="Pfam" id="PF04545">
    <property type="entry name" value="Sigma70_r4"/>
    <property type="match status" value="1"/>
</dbReference>
<dbReference type="InterPro" id="IPR007630">
    <property type="entry name" value="RNA_pol_sigma70_r4"/>
</dbReference>
<dbReference type="InterPro" id="IPR036388">
    <property type="entry name" value="WH-like_DNA-bd_sf"/>
</dbReference>
<dbReference type="InterPro" id="IPR013324">
    <property type="entry name" value="RNA_pol_sigma_r3/r4-like"/>
</dbReference>
<accession>A0A1F6C1G9</accession>